<comment type="caution">
    <text evidence="2">The sequence shown here is derived from an EMBL/GenBank/DDBJ whole genome shotgun (WGS) entry which is preliminary data.</text>
</comment>
<evidence type="ECO:0000313" key="3">
    <source>
        <dbReference type="Proteomes" id="UP000297318"/>
    </source>
</evidence>
<dbReference type="AlphaFoldDB" id="A0A4Z1E1C1"/>
<keyword evidence="1" id="KW-1133">Transmembrane helix</keyword>
<keyword evidence="1" id="KW-0472">Membrane</keyword>
<proteinExistence type="predicted"/>
<dbReference type="Proteomes" id="UP000297318">
    <property type="component" value="Unassembled WGS sequence"/>
</dbReference>
<name>A0A4Z1E1C1_9MICO</name>
<evidence type="ECO:0000313" key="2">
    <source>
        <dbReference type="EMBL" id="TGO05656.1"/>
    </source>
</evidence>
<organism evidence="2 3">
    <name type="scientific">Serinibacter arcticus</name>
    <dbReference type="NCBI Taxonomy" id="1655435"/>
    <lineage>
        <taxon>Bacteria</taxon>
        <taxon>Bacillati</taxon>
        <taxon>Actinomycetota</taxon>
        <taxon>Actinomycetes</taxon>
        <taxon>Micrococcales</taxon>
        <taxon>Beutenbergiaceae</taxon>
        <taxon>Serinibacter</taxon>
    </lineage>
</organism>
<reference evidence="2 3" key="1">
    <citation type="submission" date="2018-11" db="EMBL/GenBank/DDBJ databases">
        <title>Complete genome sequencing of the Actinobacteria Serinibacter sp. K3-2.</title>
        <authorList>
            <person name="Rakitin A.L."/>
            <person name="Beletsky A.V."/>
            <person name="Mardanov A.V."/>
            <person name="Ravin N.V."/>
            <person name="Gromova A.S."/>
            <person name="Filippova S.N."/>
            <person name="Gal'Chenko V.F."/>
        </authorList>
    </citation>
    <scope>NUCLEOTIDE SEQUENCE [LARGE SCALE GENOMIC DNA]</scope>
    <source>
        <strain evidence="2 3">K3-2</strain>
    </source>
</reference>
<accession>A0A4Z1E1C1</accession>
<keyword evidence="3" id="KW-1185">Reference proteome</keyword>
<dbReference type="EMBL" id="RHPJ01000002">
    <property type="protein sequence ID" value="TGO05656.1"/>
    <property type="molecule type" value="Genomic_DNA"/>
</dbReference>
<sequence>MLRATVASGVSTGFALAFHVAGGAPVPGLLGIAVPFVLAALASSLLMSRRPRLLTTVVATSLAQVAFHTLFVLGSTSTVTSAAAASPAAGVHAGHGSMAMASGTATPDVALALHGDARMWLMHGAAAVVTALMLQRGELLLGLLLRLADAVVAAVAPHLPAATLVRPRRTPTVRPLDRPHPLHDRVVATARRRGPPHLLAA</sequence>
<evidence type="ECO:0000256" key="1">
    <source>
        <dbReference type="SAM" id="Phobius"/>
    </source>
</evidence>
<protein>
    <submittedName>
        <fullName evidence="2">Putative integral membrane protein</fullName>
    </submittedName>
</protein>
<keyword evidence="1" id="KW-0812">Transmembrane</keyword>
<feature type="transmembrane region" description="Helical" evidence="1">
    <location>
        <begin position="27"/>
        <end position="46"/>
    </location>
</feature>
<gene>
    <name evidence="2" type="ORF">SERN_1660</name>
</gene>